<evidence type="ECO:0000313" key="2">
    <source>
        <dbReference type="EMBL" id="EEN83064.1"/>
    </source>
</evidence>
<sequence>MGPIFVTKVLLTTPSSYRQNLSLHKKKEYKTASYNAMWVLQHCGKSSTIAVEINGRKSMSNQKNAYAKLMNRYDDVLTGRRWWSWLYMHGIWHTDDNQIAREVLATLPDDFSGKLLDVPIGTAVFTHQKYSLLKQAHIVGLDYSPQMLEITRARYNGKIPHNLELVQGDVGALPFEDASFDAVLSMNGIHVFPDKERALSEMYRVLKPGGIFFGCLYVKGMRPVADWFARNILEKKGFFMPPYFTPTEFHERLTALYGSEVEVKAPCSVATFRCTKR</sequence>
<dbReference type="Pfam" id="PF08241">
    <property type="entry name" value="Methyltransf_11"/>
    <property type="match status" value="1"/>
</dbReference>
<dbReference type="Gene3D" id="3.40.50.150">
    <property type="entry name" value="Vaccinia Virus protein VP39"/>
    <property type="match status" value="1"/>
</dbReference>
<gene>
    <name evidence="2" type="ORF">POREN0001_0748</name>
</gene>
<evidence type="ECO:0000313" key="3">
    <source>
        <dbReference type="Proteomes" id="UP000004295"/>
    </source>
</evidence>
<dbReference type="GO" id="GO:0032259">
    <property type="term" value="P:methylation"/>
    <property type="evidence" value="ECO:0007669"/>
    <property type="project" value="UniProtKB-KW"/>
</dbReference>
<keyword evidence="2" id="KW-0808">Transferase</keyword>
<dbReference type="AlphaFoldDB" id="C3J9J7"/>
<dbReference type="PANTHER" id="PTHR43591">
    <property type="entry name" value="METHYLTRANSFERASE"/>
    <property type="match status" value="1"/>
</dbReference>
<dbReference type="PANTHER" id="PTHR43591:SF24">
    <property type="entry name" value="2-METHOXY-6-POLYPRENYL-1,4-BENZOQUINOL METHYLASE, MITOCHONDRIAL"/>
    <property type="match status" value="1"/>
</dbReference>
<comment type="caution">
    <text evidence="2">The sequence shown here is derived from an EMBL/GenBank/DDBJ whole genome shotgun (WGS) entry which is preliminary data.</text>
</comment>
<dbReference type="Proteomes" id="UP000004295">
    <property type="component" value="Unassembled WGS sequence"/>
</dbReference>
<protein>
    <submittedName>
        <fullName evidence="2">Methyltransferase domain protein</fullName>
    </submittedName>
</protein>
<proteinExistence type="predicted"/>
<keyword evidence="3" id="KW-1185">Reference proteome</keyword>
<dbReference type="STRING" id="553175.POREN0001_0748"/>
<dbReference type="EMBL" id="ACNN01000014">
    <property type="protein sequence ID" value="EEN83064.1"/>
    <property type="molecule type" value="Genomic_DNA"/>
</dbReference>
<dbReference type="SUPFAM" id="SSF53335">
    <property type="entry name" value="S-adenosyl-L-methionine-dependent methyltransferases"/>
    <property type="match status" value="1"/>
</dbReference>
<feature type="domain" description="Methyltransferase type 11" evidence="1">
    <location>
        <begin position="117"/>
        <end position="213"/>
    </location>
</feature>
<dbReference type="InterPro" id="IPR013216">
    <property type="entry name" value="Methyltransf_11"/>
</dbReference>
<dbReference type="CDD" id="cd02440">
    <property type="entry name" value="AdoMet_MTases"/>
    <property type="match status" value="1"/>
</dbReference>
<keyword evidence="2" id="KW-0489">Methyltransferase</keyword>
<dbReference type="InterPro" id="IPR029063">
    <property type="entry name" value="SAM-dependent_MTases_sf"/>
</dbReference>
<organism evidence="2 3">
    <name type="scientific">Porphyromonas endodontalis (strain ATCC 35406 / DSM 24491 / JCM 8526 / CCUG 16442 / BCRC 14492 / NCTC 13058 / HG 370)</name>
    <name type="common">Bacteroides endodontalis</name>
    <dbReference type="NCBI Taxonomy" id="553175"/>
    <lineage>
        <taxon>Bacteria</taxon>
        <taxon>Pseudomonadati</taxon>
        <taxon>Bacteroidota</taxon>
        <taxon>Bacteroidia</taxon>
        <taxon>Bacteroidales</taxon>
        <taxon>Porphyromonadaceae</taxon>
        <taxon>Porphyromonas</taxon>
    </lineage>
</organism>
<evidence type="ECO:0000259" key="1">
    <source>
        <dbReference type="Pfam" id="PF08241"/>
    </source>
</evidence>
<reference evidence="2 3" key="1">
    <citation type="submission" date="2009-04" db="EMBL/GenBank/DDBJ databases">
        <authorList>
            <person name="Sebastian Y."/>
            <person name="Madupu R."/>
            <person name="Durkin A.S."/>
            <person name="Torralba M."/>
            <person name="Methe B."/>
            <person name="Sutton G.G."/>
            <person name="Strausberg R.L."/>
            <person name="Nelson K.E."/>
        </authorList>
    </citation>
    <scope>NUCLEOTIDE SEQUENCE [LARGE SCALE GENOMIC DNA]</scope>
    <source>
        <strain evidence="3">ATCC 35406 / BCRC 14492 / JCM 8526 / NCTC 13058 / HG 370</strain>
    </source>
</reference>
<dbReference type="GO" id="GO:0008757">
    <property type="term" value="F:S-adenosylmethionine-dependent methyltransferase activity"/>
    <property type="evidence" value="ECO:0007669"/>
    <property type="project" value="InterPro"/>
</dbReference>
<accession>C3J9J7</accession>
<name>C3J9J7_POREA</name>
<dbReference type="eggNOG" id="COG2226">
    <property type="taxonomic scope" value="Bacteria"/>
</dbReference>